<feature type="region of interest" description="Disordered" evidence="1">
    <location>
        <begin position="1"/>
        <end position="157"/>
    </location>
</feature>
<reference evidence="2 3" key="1">
    <citation type="journal article" date="2010" name="Nat. Biotechnol.">
        <title>Genome sequence of the model mushroom Schizophyllum commune.</title>
        <authorList>
            <person name="Ohm R.A."/>
            <person name="de Jong J.F."/>
            <person name="Lugones L.G."/>
            <person name="Aerts A."/>
            <person name="Kothe E."/>
            <person name="Stajich J.E."/>
            <person name="de Vries R.P."/>
            <person name="Record E."/>
            <person name="Levasseur A."/>
            <person name="Baker S.E."/>
            <person name="Bartholomew K.A."/>
            <person name="Coutinho P.M."/>
            <person name="Erdmann S."/>
            <person name="Fowler T.J."/>
            <person name="Gathman A.C."/>
            <person name="Lombard V."/>
            <person name="Henrissat B."/>
            <person name="Knabe N."/>
            <person name="Kuees U."/>
            <person name="Lilly W.W."/>
            <person name="Lindquist E."/>
            <person name="Lucas S."/>
            <person name="Magnuson J.K."/>
            <person name="Piumi F."/>
            <person name="Raudaskoski M."/>
            <person name="Salamov A."/>
            <person name="Schmutz J."/>
            <person name="Schwarze F.W.M.R."/>
            <person name="vanKuyk P.A."/>
            <person name="Horton J.S."/>
            <person name="Grigoriev I.V."/>
            <person name="Woesten H.A.B."/>
        </authorList>
    </citation>
    <scope>NUCLEOTIDE SEQUENCE [LARGE SCALE GENOMIC DNA]</scope>
    <source>
        <strain evidence="3">H4-8 / FGSC 9210</strain>
    </source>
</reference>
<dbReference type="GeneID" id="9584929"/>
<dbReference type="EMBL" id="GL377302">
    <property type="protein sequence ID" value="EFJ03729.1"/>
    <property type="molecule type" value="Genomic_DNA"/>
</dbReference>
<dbReference type="HOGENOM" id="CLU_1682176_0_0_1"/>
<gene>
    <name evidence="2" type="ORF">SCHCODRAFT_84170</name>
</gene>
<dbReference type="OrthoDB" id="3003579at2759"/>
<accession>D8PQ80</accession>
<dbReference type="VEuPathDB" id="FungiDB:SCHCODRAFT_02160300"/>
<protein>
    <submittedName>
        <fullName evidence="2">Expressed protein</fullName>
    </submittedName>
</protein>
<evidence type="ECO:0000313" key="2">
    <source>
        <dbReference type="EMBL" id="EFJ03729.1"/>
    </source>
</evidence>
<name>D8PQ80_SCHCM</name>
<feature type="non-terminal residue" evidence="2">
    <location>
        <position position="157"/>
    </location>
</feature>
<feature type="compositionally biased region" description="Polar residues" evidence="1">
    <location>
        <begin position="13"/>
        <end position="22"/>
    </location>
</feature>
<proteinExistence type="predicted"/>
<evidence type="ECO:0000256" key="1">
    <source>
        <dbReference type="SAM" id="MobiDB-lite"/>
    </source>
</evidence>
<dbReference type="Proteomes" id="UP000007431">
    <property type="component" value="Unassembled WGS sequence"/>
</dbReference>
<keyword evidence="3" id="KW-1185">Reference proteome</keyword>
<feature type="compositionally biased region" description="Low complexity" evidence="1">
    <location>
        <begin position="23"/>
        <end position="32"/>
    </location>
</feature>
<sequence>MSYPTNIGPAPWQQYTPYQGNSYQVPPYAQPQNNPPPFIPRAYPQRTAGAGGATNGYYSYGQGQATPNYGHHVPIQDSLNPPDLDSRPKKFEPRHRKNSSAPKSAMKRSATATAAIPVPDAGKEPFPSFAHAGGHTPQEGANGNLHRHHSTPEGTTN</sequence>
<organism evidence="3">
    <name type="scientific">Schizophyllum commune (strain H4-8 / FGSC 9210)</name>
    <name type="common">Split gill fungus</name>
    <dbReference type="NCBI Taxonomy" id="578458"/>
    <lineage>
        <taxon>Eukaryota</taxon>
        <taxon>Fungi</taxon>
        <taxon>Dikarya</taxon>
        <taxon>Basidiomycota</taxon>
        <taxon>Agaricomycotina</taxon>
        <taxon>Agaricomycetes</taxon>
        <taxon>Agaricomycetidae</taxon>
        <taxon>Agaricales</taxon>
        <taxon>Schizophyllaceae</taxon>
        <taxon>Schizophyllum</taxon>
    </lineage>
</organism>
<dbReference type="InParanoid" id="D8PQ80"/>
<dbReference type="KEGG" id="scm:SCHCO_02160300"/>
<evidence type="ECO:0000313" key="3">
    <source>
        <dbReference type="Proteomes" id="UP000007431"/>
    </source>
</evidence>
<dbReference type="AlphaFoldDB" id="D8PQ80"/>